<dbReference type="FunFam" id="3.30.300.110:FF:000002">
    <property type="entry name" value="tRNA wybutosine-synthesizing protein 2 homolog"/>
    <property type="match status" value="1"/>
</dbReference>
<feature type="region of interest" description="Disordered" evidence="7">
    <location>
        <begin position="1"/>
        <end position="31"/>
    </location>
</feature>
<comment type="caution">
    <text evidence="9">The sequence shown here is derived from an EMBL/GenBank/DDBJ whole genome shotgun (WGS) entry which is preliminary data.</text>
</comment>
<dbReference type="OrthoDB" id="408788at2759"/>
<accession>A0A8S1HEI1</accession>
<dbReference type="InterPro" id="IPR056743">
    <property type="entry name" value="TRM5-TYW2-like_MTfase"/>
</dbReference>
<feature type="region of interest" description="Disordered" evidence="7">
    <location>
        <begin position="288"/>
        <end position="350"/>
    </location>
</feature>
<dbReference type="EC" id="2.5.1.114" evidence="2"/>
<organism evidence="9 10">
    <name type="scientific">Caenorhabditis auriculariae</name>
    <dbReference type="NCBI Taxonomy" id="2777116"/>
    <lineage>
        <taxon>Eukaryota</taxon>
        <taxon>Metazoa</taxon>
        <taxon>Ecdysozoa</taxon>
        <taxon>Nematoda</taxon>
        <taxon>Chromadorea</taxon>
        <taxon>Rhabditida</taxon>
        <taxon>Rhabditina</taxon>
        <taxon>Rhabditomorpha</taxon>
        <taxon>Rhabditoidea</taxon>
        <taxon>Rhabditidae</taxon>
        <taxon>Peloderinae</taxon>
        <taxon>Caenorhabditis</taxon>
    </lineage>
</organism>
<dbReference type="GO" id="GO:0102522">
    <property type="term" value="F:tRNA 4-demethylwyosine alpha-amino-alpha-carboxypropyltransferase activity"/>
    <property type="evidence" value="ECO:0007669"/>
    <property type="project" value="UniProtKB-EC"/>
</dbReference>
<evidence type="ECO:0000313" key="9">
    <source>
        <dbReference type="EMBL" id="CAD6193637.1"/>
    </source>
</evidence>
<evidence type="ECO:0000256" key="2">
    <source>
        <dbReference type="ARBA" id="ARBA00012265"/>
    </source>
</evidence>
<dbReference type="AlphaFoldDB" id="A0A8S1HEI1"/>
<dbReference type="Pfam" id="PF25133">
    <property type="entry name" value="TYW2_N_2"/>
    <property type="match status" value="1"/>
</dbReference>
<keyword evidence="3" id="KW-0808">Transferase</keyword>
<dbReference type="Gene3D" id="3.30.300.110">
    <property type="entry name" value="Met-10+ protein-like domains"/>
    <property type="match status" value="1"/>
</dbReference>
<keyword evidence="4" id="KW-0949">S-adenosyl-L-methionine</keyword>
<name>A0A8S1HEI1_9PELO</name>
<sequence length="454" mass="51595">MSVMASSRQVQRKPSFNSSEPRSREGSAAPLVKASPFGQMLEDVRKLALSKSLWDDEMQRDLPKKWEKHGDLIIFPQNCFTHTNWRFIGRELWGVVAKSLKVARLGRKRQIDEMRTPHVDLLYGNDGWVEHVDERGVRYLYDASKRVYNNSKNNEMKRISKWACQGQTVVDMYAGLGYYSMTFLVVCEAKNLVAVDWDEEILDALVRSAQTNHVEDRIVVIHGDARRVTPTMVADRVYLGLLPSCRAHWLTACKALKPEGGVIHINDILDSTAPIVIRKPERVVRQTTLPSLPSVDEEKNPTLEEVEKTVENPAEDQKTDASEAPAGPSTAPLEGEAGEQRQKRKFSRSASIVEEMEKRVLPTAKVWKEYEENGWNNLKDFHKEYSMECAQNCIRFLNNIHLSDAMYGVSILNLTRYGEVSSKKEHVVLDLLCYPQDASVEHMASKFTTTNLSA</sequence>
<dbReference type="Proteomes" id="UP000835052">
    <property type="component" value="Unassembled WGS sequence"/>
</dbReference>
<comment type="pathway">
    <text evidence="1">tRNA modification; wybutosine-tRNA(Phe) biosynthesis.</text>
</comment>
<dbReference type="PROSITE" id="PS51684">
    <property type="entry name" value="SAM_MT_TRM5_TYW2"/>
    <property type="match status" value="1"/>
</dbReference>
<dbReference type="PANTHER" id="PTHR23245">
    <property type="entry name" value="TRNA METHYLTRANSFERASE"/>
    <property type="match status" value="1"/>
</dbReference>
<dbReference type="InterPro" id="IPR056744">
    <property type="entry name" value="TRM5/TYW2-like_N"/>
</dbReference>
<evidence type="ECO:0000256" key="4">
    <source>
        <dbReference type="ARBA" id="ARBA00022691"/>
    </source>
</evidence>
<dbReference type="InterPro" id="IPR030382">
    <property type="entry name" value="MeTrfase_TRM5/TYW2"/>
</dbReference>
<dbReference type="GO" id="GO:0030488">
    <property type="term" value="P:tRNA methylation"/>
    <property type="evidence" value="ECO:0007669"/>
    <property type="project" value="TreeGrafter"/>
</dbReference>
<feature type="domain" description="SAM-dependent methyltransferase TRM5/TYW2-type" evidence="8">
    <location>
        <begin position="66"/>
        <end position="435"/>
    </location>
</feature>
<dbReference type="PANTHER" id="PTHR23245:SF25">
    <property type="entry name" value="TRNA WYBUTOSINE-SYNTHESIZING PROTEIN 2 HOMOLOG"/>
    <property type="match status" value="1"/>
</dbReference>
<evidence type="ECO:0000259" key="8">
    <source>
        <dbReference type="PROSITE" id="PS51684"/>
    </source>
</evidence>
<evidence type="ECO:0000256" key="3">
    <source>
        <dbReference type="ARBA" id="ARBA00022679"/>
    </source>
</evidence>
<feature type="compositionally biased region" description="Polar residues" evidence="7">
    <location>
        <begin position="1"/>
        <end position="20"/>
    </location>
</feature>
<feature type="compositionally biased region" description="Basic and acidic residues" evidence="7">
    <location>
        <begin position="296"/>
        <end position="321"/>
    </location>
</feature>
<keyword evidence="10" id="KW-1185">Reference proteome</keyword>
<dbReference type="InterPro" id="IPR029063">
    <property type="entry name" value="SAM-dependent_MTases_sf"/>
</dbReference>
<dbReference type="GO" id="GO:0031591">
    <property type="term" value="P:wybutosine biosynthetic process"/>
    <property type="evidence" value="ECO:0007669"/>
    <property type="project" value="TreeGrafter"/>
</dbReference>
<evidence type="ECO:0000256" key="1">
    <source>
        <dbReference type="ARBA" id="ARBA00004797"/>
    </source>
</evidence>
<dbReference type="GO" id="GO:0008175">
    <property type="term" value="F:tRNA methyltransferase activity"/>
    <property type="evidence" value="ECO:0007669"/>
    <property type="project" value="TreeGrafter"/>
</dbReference>
<evidence type="ECO:0000256" key="5">
    <source>
        <dbReference type="ARBA" id="ARBA00022694"/>
    </source>
</evidence>
<gene>
    <name evidence="9" type="ORF">CAUJ_LOCUS9556</name>
</gene>
<evidence type="ECO:0000256" key="6">
    <source>
        <dbReference type="ARBA" id="ARBA00049400"/>
    </source>
</evidence>
<evidence type="ECO:0000313" key="10">
    <source>
        <dbReference type="Proteomes" id="UP000835052"/>
    </source>
</evidence>
<reference evidence="9" key="1">
    <citation type="submission" date="2020-10" db="EMBL/GenBank/DDBJ databases">
        <authorList>
            <person name="Kikuchi T."/>
        </authorList>
    </citation>
    <scope>NUCLEOTIDE SEQUENCE</scope>
    <source>
        <strain evidence="9">NKZ352</strain>
    </source>
</reference>
<dbReference type="CDD" id="cd02440">
    <property type="entry name" value="AdoMet_MTases"/>
    <property type="match status" value="1"/>
</dbReference>
<dbReference type="SUPFAM" id="SSF53335">
    <property type="entry name" value="S-adenosyl-L-methionine-dependent methyltransferases"/>
    <property type="match status" value="1"/>
</dbReference>
<proteinExistence type="predicted"/>
<protein>
    <recommendedName>
        <fullName evidence="2">tRNA(Phe) (4-demethylwyosine(37)-C(7)) aminocarboxypropyltransferase</fullName>
        <ecNumber evidence="2">2.5.1.114</ecNumber>
    </recommendedName>
</protein>
<dbReference type="GO" id="GO:0005737">
    <property type="term" value="C:cytoplasm"/>
    <property type="evidence" value="ECO:0007669"/>
    <property type="project" value="TreeGrafter"/>
</dbReference>
<dbReference type="Pfam" id="PF02475">
    <property type="entry name" value="TRM5-TYW2_MTfase"/>
    <property type="match status" value="1"/>
</dbReference>
<keyword evidence="5" id="KW-0819">tRNA processing</keyword>
<evidence type="ECO:0000256" key="7">
    <source>
        <dbReference type="SAM" id="MobiDB-lite"/>
    </source>
</evidence>
<dbReference type="EMBL" id="CAJGYM010000037">
    <property type="protein sequence ID" value="CAD6193637.1"/>
    <property type="molecule type" value="Genomic_DNA"/>
</dbReference>
<dbReference type="Gene3D" id="3.40.50.150">
    <property type="entry name" value="Vaccinia Virus protein VP39"/>
    <property type="match status" value="1"/>
</dbReference>
<comment type="catalytic activity">
    <reaction evidence="6">
        <text>4-demethylwyosine(37) in tRNA(Phe) + S-adenosyl-L-methionine = 4-demethyl-7-[(3S)-3-amino-3-carboxypropyl]wyosine(37) in tRNA(Phe) + S-methyl-5'-thioadenosine + H(+)</text>
        <dbReference type="Rhea" id="RHEA:36355"/>
        <dbReference type="Rhea" id="RHEA-COMP:10164"/>
        <dbReference type="Rhea" id="RHEA-COMP:10378"/>
        <dbReference type="ChEBI" id="CHEBI:15378"/>
        <dbReference type="ChEBI" id="CHEBI:17509"/>
        <dbReference type="ChEBI" id="CHEBI:59789"/>
        <dbReference type="ChEBI" id="CHEBI:64315"/>
        <dbReference type="ChEBI" id="CHEBI:73550"/>
        <dbReference type="EC" id="2.5.1.114"/>
    </reaction>
</comment>